<dbReference type="FunFam" id="1.20.1280.50:FF:000037">
    <property type="entry name" value="F-box protein SKIP19"/>
    <property type="match status" value="1"/>
</dbReference>
<dbReference type="PANTHER" id="PTHR38926">
    <property type="entry name" value="F-BOX DOMAIN CONTAINING PROTEIN, EXPRESSED"/>
    <property type="match status" value="1"/>
</dbReference>
<evidence type="ECO:0000256" key="1">
    <source>
        <dbReference type="SAM" id="MobiDB-lite"/>
    </source>
</evidence>
<dbReference type="InterPro" id="IPR036047">
    <property type="entry name" value="F-box-like_dom_sf"/>
</dbReference>
<dbReference type="Gene3D" id="1.20.1280.50">
    <property type="match status" value="1"/>
</dbReference>
<dbReference type="SUPFAM" id="SSF52047">
    <property type="entry name" value="RNI-like"/>
    <property type="match status" value="1"/>
</dbReference>
<evidence type="ECO:0000259" key="2">
    <source>
        <dbReference type="PROSITE" id="PS50181"/>
    </source>
</evidence>
<dbReference type="Gene3D" id="3.80.10.10">
    <property type="entry name" value="Ribonuclease Inhibitor"/>
    <property type="match status" value="1"/>
</dbReference>
<dbReference type="InterPro" id="IPR032675">
    <property type="entry name" value="LRR_dom_sf"/>
</dbReference>
<dbReference type="PROSITE" id="PS50181">
    <property type="entry name" value="FBOX"/>
    <property type="match status" value="1"/>
</dbReference>
<feature type="region of interest" description="Disordered" evidence="1">
    <location>
        <begin position="1"/>
        <end position="21"/>
    </location>
</feature>
<feature type="domain" description="F-box" evidence="2">
    <location>
        <begin position="25"/>
        <end position="73"/>
    </location>
</feature>
<organism evidence="3">
    <name type="scientific">Arundo donax</name>
    <name type="common">Giant reed</name>
    <name type="synonym">Donax arundinaceus</name>
    <dbReference type="NCBI Taxonomy" id="35708"/>
    <lineage>
        <taxon>Eukaryota</taxon>
        <taxon>Viridiplantae</taxon>
        <taxon>Streptophyta</taxon>
        <taxon>Embryophyta</taxon>
        <taxon>Tracheophyta</taxon>
        <taxon>Spermatophyta</taxon>
        <taxon>Magnoliopsida</taxon>
        <taxon>Liliopsida</taxon>
        <taxon>Poales</taxon>
        <taxon>Poaceae</taxon>
        <taxon>PACMAD clade</taxon>
        <taxon>Arundinoideae</taxon>
        <taxon>Arundineae</taxon>
        <taxon>Arundo</taxon>
    </lineage>
</organism>
<protein>
    <recommendedName>
        <fullName evidence="2">F-box domain-containing protein</fullName>
    </recommendedName>
</protein>
<name>A0A0A9BTQ8_ARUDO</name>
<dbReference type="Pfam" id="PF12937">
    <property type="entry name" value="F-box-like"/>
    <property type="match status" value="1"/>
</dbReference>
<dbReference type="PANTHER" id="PTHR38926:SF74">
    <property type="entry name" value="OS08G0193600 PROTEIN"/>
    <property type="match status" value="1"/>
</dbReference>
<evidence type="ECO:0000313" key="3">
    <source>
        <dbReference type="EMBL" id="JAD62622.1"/>
    </source>
</evidence>
<dbReference type="EMBL" id="GBRH01235273">
    <property type="protein sequence ID" value="JAD62622.1"/>
    <property type="molecule type" value="Transcribed_RNA"/>
</dbReference>
<reference evidence="3" key="1">
    <citation type="submission" date="2014-09" db="EMBL/GenBank/DDBJ databases">
        <authorList>
            <person name="Magalhaes I.L.F."/>
            <person name="Oliveira U."/>
            <person name="Santos F.R."/>
            <person name="Vidigal T.H.D.A."/>
            <person name="Brescovit A.D."/>
            <person name="Santos A.J."/>
        </authorList>
    </citation>
    <scope>NUCLEOTIDE SEQUENCE</scope>
    <source>
        <tissue evidence="3">Shoot tissue taken approximately 20 cm above the soil surface</tissue>
    </source>
</reference>
<dbReference type="AlphaFoldDB" id="A0A0A9BTQ8"/>
<sequence length="305" mass="34338">MCSSASPRRRRKKTTSPPASAAAEARDWAALPGDILFAVFLKLGPREVMLGAEFACTAWRRVALEEPSLWRRIGWDRIIDSRVGVGVGEEMAMARVALARTAGQCEAFKGFCEGDDLTNLVERAPSLKSLFLRDYSDDQSSELLIVALRKLPLLQDLQIYISDYIYPIDNQLQSVCQACPHLKKLALTYAASYDAESIDRGIPLMRELCSLELYQFDLSVNGLNTILDNCPLLEYLHVGGYFNQRKMDTELRVKCARVKKLTLPTRQKPAYKSAECYMPYNMTYNAGYSDDSSEDGFSEEDSQHE</sequence>
<proteinExistence type="predicted"/>
<dbReference type="InterPro" id="IPR001810">
    <property type="entry name" value="F-box_dom"/>
</dbReference>
<reference evidence="3" key="2">
    <citation type="journal article" date="2015" name="Data Brief">
        <title>Shoot transcriptome of the giant reed, Arundo donax.</title>
        <authorList>
            <person name="Barrero R.A."/>
            <person name="Guerrero F.D."/>
            <person name="Moolhuijzen P."/>
            <person name="Goolsby J.A."/>
            <person name="Tidwell J."/>
            <person name="Bellgard S.E."/>
            <person name="Bellgard M.I."/>
        </authorList>
    </citation>
    <scope>NUCLEOTIDE SEQUENCE</scope>
    <source>
        <tissue evidence="3">Shoot tissue taken approximately 20 cm above the soil surface</tissue>
    </source>
</reference>
<dbReference type="SUPFAM" id="SSF81383">
    <property type="entry name" value="F-box domain"/>
    <property type="match status" value="1"/>
</dbReference>
<accession>A0A0A9BTQ8</accession>